<dbReference type="HOGENOM" id="CLU_1174145_0_0_9"/>
<gene>
    <name evidence="1" type="ORF">JMA_22370</name>
</gene>
<dbReference type="KEGG" id="jeo:JMA_22370"/>
<evidence type="ECO:0000313" key="2">
    <source>
        <dbReference type="Proteomes" id="UP000031449"/>
    </source>
</evidence>
<keyword evidence="2" id="KW-1185">Reference proteome</keyword>
<dbReference type="STRING" id="1508404.JMA_22370"/>
<sequence>MGQITVEEYLDLKDQKYLDKDIAKKFNMQQSKLSTWKNSISVMGKIEAEKRRRIAEKKKNEPVKPTITIRKEGEKVEPLRSKALEKATVSKEQKTTRVTKDNNTDKELLERESVEIEIDIEEIADQENDSSNEDRSINYDPSNEEYENLLKQLSAALKGTPIELPTPANDELLEYRLKTHSQAEEIDHLKKEVYDLDYQLQNHIKKSDSLYKENTKLKAETQALRKLVELYIPAIS</sequence>
<name>A0A0B5AU61_9BACL</name>
<dbReference type="EMBL" id="CP009416">
    <property type="protein sequence ID" value="AJD91554.1"/>
    <property type="molecule type" value="Genomic_DNA"/>
</dbReference>
<accession>A0A0B5AU61</accession>
<proteinExistence type="predicted"/>
<dbReference type="AlphaFoldDB" id="A0A0B5AU61"/>
<evidence type="ECO:0000313" key="1">
    <source>
        <dbReference type="EMBL" id="AJD91554.1"/>
    </source>
</evidence>
<protein>
    <submittedName>
        <fullName evidence="1">Uncharacterized protein</fullName>
    </submittedName>
</protein>
<organism evidence="1 2">
    <name type="scientific">Jeotgalibacillus malaysiensis</name>
    <dbReference type="NCBI Taxonomy" id="1508404"/>
    <lineage>
        <taxon>Bacteria</taxon>
        <taxon>Bacillati</taxon>
        <taxon>Bacillota</taxon>
        <taxon>Bacilli</taxon>
        <taxon>Bacillales</taxon>
        <taxon>Caryophanaceae</taxon>
        <taxon>Jeotgalibacillus</taxon>
    </lineage>
</organism>
<reference evidence="1 2" key="1">
    <citation type="submission" date="2014-08" db="EMBL/GenBank/DDBJ databases">
        <title>Complete genome of a marine bacteria Jeotgalibacillus malaysiensis.</title>
        <authorList>
            <person name="Yaakop A.S."/>
            <person name="Chan K.-G."/>
            <person name="Goh K.M."/>
        </authorList>
    </citation>
    <scope>NUCLEOTIDE SEQUENCE [LARGE SCALE GENOMIC DNA]</scope>
    <source>
        <strain evidence="1 2">D5</strain>
    </source>
</reference>
<dbReference type="BioCyc" id="JESP1508404:G14D9-11492-MONOMER"/>
<dbReference type="Proteomes" id="UP000031449">
    <property type="component" value="Chromosome"/>
</dbReference>